<evidence type="ECO:0000256" key="2">
    <source>
        <dbReference type="ARBA" id="ARBA00022771"/>
    </source>
</evidence>
<dbReference type="EMBL" id="JAAALK010000080">
    <property type="protein sequence ID" value="KAG8094364.1"/>
    <property type="molecule type" value="Genomic_DNA"/>
</dbReference>
<dbReference type="PANTHER" id="PTHR42647">
    <property type="entry name" value="SBP (S-RIBONUCLEASE BINDING PROTEIN) FAMILY PROTEIN"/>
    <property type="match status" value="1"/>
</dbReference>
<dbReference type="PROSITE" id="PS50089">
    <property type="entry name" value="ZF_RING_2"/>
    <property type="match status" value="1"/>
</dbReference>
<dbReference type="AlphaFoldDB" id="A0A8J6BST5"/>
<keyword evidence="1" id="KW-0479">Metal-binding</keyword>
<sequence length="295" mass="31526">MAVQAQYADEVERKMRALQQEFGALLLAAGGGNGGGYDCDLTCNNVGGGGGMESRKRGKEVVDVEQYVSSSAALRPIPGMRRRMVESTSGRSAAAVRDAFVSELRLQNAEIDARVRMECEQMRGALVHAASVAVARRLRDKEAELEAARRRAAELEEHLWQANAKTQAWCVLARKNEAVAADLRATVDHLLRARAAPAQAVEGFGESCPSLPLIAPAAVDDAQSCCFETNIAPTDDASSSPAASKWSCKSCVEREAAVVLLPCRHLCLCKACEAKLDACPVCLTAKNASIPININ</sequence>
<evidence type="ECO:0000256" key="3">
    <source>
        <dbReference type="ARBA" id="ARBA00022833"/>
    </source>
</evidence>
<evidence type="ECO:0000259" key="6">
    <source>
        <dbReference type="PROSITE" id="PS50089"/>
    </source>
</evidence>
<evidence type="ECO:0000313" key="8">
    <source>
        <dbReference type="Proteomes" id="UP000729402"/>
    </source>
</evidence>
<keyword evidence="8" id="KW-1185">Reference proteome</keyword>
<dbReference type="PANTHER" id="PTHR42647:SF68">
    <property type="entry name" value="OS11G0542100 PROTEIN"/>
    <property type="match status" value="1"/>
</dbReference>
<accession>A0A8J6BST5</accession>
<evidence type="ECO:0000256" key="5">
    <source>
        <dbReference type="SAM" id="Coils"/>
    </source>
</evidence>
<dbReference type="OrthoDB" id="1711136at2759"/>
<dbReference type="GO" id="GO:0008270">
    <property type="term" value="F:zinc ion binding"/>
    <property type="evidence" value="ECO:0007669"/>
    <property type="project" value="UniProtKB-KW"/>
</dbReference>
<reference evidence="7" key="2">
    <citation type="submission" date="2021-02" db="EMBL/GenBank/DDBJ databases">
        <authorList>
            <person name="Kimball J.A."/>
            <person name="Haas M.W."/>
            <person name="Macchietto M."/>
            <person name="Kono T."/>
            <person name="Duquette J."/>
            <person name="Shao M."/>
        </authorList>
    </citation>
    <scope>NUCLEOTIDE SEQUENCE</scope>
    <source>
        <tissue evidence="7">Fresh leaf tissue</tissue>
    </source>
</reference>
<keyword evidence="2 4" id="KW-0863">Zinc-finger</keyword>
<feature type="domain" description="RING-type" evidence="6">
    <location>
        <begin position="248"/>
        <end position="282"/>
    </location>
</feature>
<organism evidence="7 8">
    <name type="scientific">Zizania palustris</name>
    <name type="common">Northern wild rice</name>
    <dbReference type="NCBI Taxonomy" id="103762"/>
    <lineage>
        <taxon>Eukaryota</taxon>
        <taxon>Viridiplantae</taxon>
        <taxon>Streptophyta</taxon>
        <taxon>Embryophyta</taxon>
        <taxon>Tracheophyta</taxon>
        <taxon>Spermatophyta</taxon>
        <taxon>Magnoliopsida</taxon>
        <taxon>Liliopsida</taxon>
        <taxon>Poales</taxon>
        <taxon>Poaceae</taxon>
        <taxon>BOP clade</taxon>
        <taxon>Oryzoideae</taxon>
        <taxon>Oryzeae</taxon>
        <taxon>Zizaniinae</taxon>
        <taxon>Zizania</taxon>
    </lineage>
</organism>
<dbReference type="Proteomes" id="UP000729402">
    <property type="component" value="Unassembled WGS sequence"/>
</dbReference>
<reference evidence="7" key="1">
    <citation type="journal article" date="2021" name="bioRxiv">
        <title>Whole Genome Assembly and Annotation of Northern Wild Rice, Zizania palustris L., Supports a Whole Genome Duplication in the Zizania Genus.</title>
        <authorList>
            <person name="Haas M."/>
            <person name="Kono T."/>
            <person name="Macchietto M."/>
            <person name="Millas R."/>
            <person name="McGilp L."/>
            <person name="Shao M."/>
            <person name="Duquette J."/>
            <person name="Hirsch C.N."/>
            <person name="Kimball J."/>
        </authorList>
    </citation>
    <scope>NUCLEOTIDE SEQUENCE</scope>
    <source>
        <tissue evidence="7">Fresh leaf tissue</tissue>
    </source>
</reference>
<comment type="caution">
    <text evidence="7">The sequence shown here is derived from an EMBL/GenBank/DDBJ whole genome shotgun (WGS) entry which is preliminary data.</text>
</comment>
<dbReference type="CDD" id="cd16649">
    <property type="entry name" value="mRING-HC-C3HC5_CGRF1-like"/>
    <property type="match status" value="1"/>
</dbReference>
<protein>
    <recommendedName>
        <fullName evidence="6">RING-type domain-containing protein</fullName>
    </recommendedName>
</protein>
<dbReference type="GO" id="GO:0004842">
    <property type="term" value="F:ubiquitin-protein transferase activity"/>
    <property type="evidence" value="ECO:0007669"/>
    <property type="project" value="TreeGrafter"/>
</dbReference>
<proteinExistence type="predicted"/>
<keyword evidence="3" id="KW-0862">Zinc</keyword>
<name>A0A8J6BST5_ZIZPA</name>
<gene>
    <name evidence="7" type="ORF">GUJ93_ZPchr0012g21297</name>
</gene>
<evidence type="ECO:0000256" key="1">
    <source>
        <dbReference type="ARBA" id="ARBA00022723"/>
    </source>
</evidence>
<dbReference type="Pfam" id="PF13920">
    <property type="entry name" value="zf-C3HC4_3"/>
    <property type="match status" value="1"/>
</dbReference>
<keyword evidence="5" id="KW-0175">Coiled coil</keyword>
<dbReference type="FunFam" id="3.30.40.10:FF:000239">
    <property type="entry name" value="probable BOI-related E3 ubiquitin-protein ligase 2"/>
    <property type="match status" value="1"/>
</dbReference>
<evidence type="ECO:0000313" key="7">
    <source>
        <dbReference type="EMBL" id="KAG8094364.1"/>
    </source>
</evidence>
<dbReference type="InterPro" id="IPR001841">
    <property type="entry name" value="Znf_RING"/>
</dbReference>
<evidence type="ECO:0000256" key="4">
    <source>
        <dbReference type="PROSITE-ProRule" id="PRU00175"/>
    </source>
</evidence>
<feature type="coiled-coil region" evidence="5">
    <location>
        <begin position="131"/>
        <end position="165"/>
    </location>
</feature>
<feature type="coiled-coil region" evidence="5">
    <location>
        <begin position="1"/>
        <end position="28"/>
    </location>
</feature>